<dbReference type="AlphaFoldDB" id="A0A2N9FGE5"/>
<accession>A0A2N9FGE5</accession>
<protein>
    <submittedName>
        <fullName evidence="1">Uncharacterized protein</fullName>
    </submittedName>
</protein>
<gene>
    <name evidence="1" type="ORF">FSB_LOCUS17789</name>
</gene>
<reference evidence="1" key="1">
    <citation type="submission" date="2018-02" db="EMBL/GenBank/DDBJ databases">
        <authorList>
            <person name="Cohen D.B."/>
            <person name="Kent A.D."/>
        </authorList>
    </citation>
    <scope>NUCLEOTIDE SEQUENCE</scope>
</reference>
<evidence type="ECO:0000313" key="1">
    <source>
        <dbReference type="EMBL" id="SPC89907.1"/>
    </source>
</evidence>
<proteinExistence type="predicted"/>
<organism evidence="1">
    <name type="scientific">Fagus sylvatica</name>
    <name type="common">Beechnut</name>
    <dbReference type="NCBI Taxonomy" id="28930"/>
    <lineage>
        <taxon>Eukaryota</taxon>
        <taxon>Viridiplantae</taxon>
        <taxon>Streptophyta</taxon>
        <taxon>Embryophyta</taxon>
        <taxon>Tracheophyta</taxon>
        <taxon>Spermatophyta</taxon>
        <taxon>Magnoliopsida</taxon>
        <taxon>eudicotyledons</taxon>
        <taxon>Gunneridae</taxon>
        <taxon>Pentapetalae</taxon>
        <taxon>rosids</taxon>
        <taxon>fabids</taxon>
        <taxon>Fagales</taxon>
        <taxon>Fagaceae</taxon>
        <taxon>Fagus</taxon>
    </lineage>
</organism>
<sequence length="142" mass="14918">MVSEQASPVPFSDHQASPVVISDLIGSPGFAGDHLGFLSHRIGSPGIAGDQLGISDLIVPPGLPLVALGLDLLGLLSISPVCSRSPRAASGSWARSPRFALDLARLFDSPVTFSALLDCLCTARHRRWFSVLPRPSCSTGPY</sequence>
<dbReference type="EMBL" id="OIVN01001105">
    <property type="protein sequence ID" value="SPC89907.1"/>
    <property type="molecule type" value="Genomic_DNA"/>
</dbReference>
<name>A0A2N9FGE5_FAGSY</name>